<evidence type="ECO:0000256" key="2">
    <source>
        <dbReference type="ARBA" id="ARBA00023125"/>
    </source>
</evidence>
<evidence type="ECO:0000313" key="7">
    <source>
        <dbReference type="EMBL" id="BBZ08968.1"/>
    </source>
</evidence>
<evidence type="ECO:0000313" key="8">
    <source>
        <dbReference type="Proteomes" id="UP000467201"/>
    </source>
</evidence>
<reference evidence="7 8" key="1">
    <citation type="journal article" date="2019" name="Emerg. Microbes Infect.">
        <title>Comprehensive subspecies identification of 175 nontuberculous mycobacteria species based on 7547 genomic profiles.</title>
        <authorList>
            <person name="Matsumoto Y."/>
            <person name="Kinjo T."/>
            <person name="Motooka D."/>
            <person name="Nabeya D."/>
            <person name="Jung N."/>
            <person name="Uechi K."/>
            <person name="Horii T."/>
            <person name="Iida T."/>
            <person name="Fujita J."/>
            <person name="Nakamura S."/>
        </authorList>
    </citation>
    <scope>NUCLEOTIDE SEQUENCE [LARGE SCALE GENOMIC DNA]</scope>
    <source>
        <strain evidence="7 8">JCM 12405</strain>
    </source>
</reference>
<keyword evidence="2 4" id="KW-0238">DNA-binding</keyword>
<keyword evidence="5" id="KW-1133">Transmembrane helix</keyword>
<dbReference type="InterPro" id="IPR050109">
    <property type="entry name" value="HTH-type_TetR-like_transc_reg"/>
</dbReference>
<dbReference type="KEGG" id="mdr:MDOR_31370"/>
<dbReference type="InterPro" id="IPR023772">
    <property type="entry name" value="DNA-bd_HTH_TetR-type_CS"/>
</dbReference>
<gene>
    <name evidence="7" type="ORF">MDOR_31370</name>
</gene>
<dbReference type="InterPro" id="IPR001647">
    <property type="entry name" value="HTH_TetR"/>
</dbReference>
<dbReference type="GO" id="GO:0003700">
    <property type="term" value="F:DNA-binding transcription factor activity"/>
    <property type="evidence" value="ECO:0007669"/>
    <property type="project" value="TreeGrafter"/>
</dbReference>
<dbReference type="Proteomes" id="UP000467201">
    <property type="component" value="Chromosome"/>
</dbReference>
<dbReference type="SUPFAM" id="SSF46689">
    <property type="entry name" value="Homeodomain-like"/>
    <property type="match status" value="1"/>
</dbReference>
<evidence type="ECO:0000256" key="1">
    <source>
        <dbReference type="ARBA" id="ARBA00023015"/>
    </source>
</evidence>
<feature type="domain" description="HTH tetR-type" evidence="6">
    <location>
        <begin position="90"/>
        <end position="150"/>
    </location>
</feature>
<dbReference type="PANTHER" id="PTHR30055">
    <property type="entry name" value="HTH-TYPE TRANSCRIPTIONAL REGULATOR RUTR"/>
    <property type="match status" value="1"/>
</dbReference>
<dbReference type="PROSITE" id="PS01081">
    <property type="entry name" value="HTH_TETR_1"/>
    <property type="match status" value="1"/>
</dbReference>
<evidence type="ECO:0000256" key="5">
    <source>
        <dbReference type="SAM" id="Phobius"/>
    </source>
</evidence>
<dbReference type="EMBL" id="AP022605">
    <property type="protein sequence ID" value="BBZ08968.1"/>
    <property type="molecule type" value="Genomic_DNA"/>
</dbReference>
<protein>
    <recommendedName>
        <fullName evidence="6">HTH tetR-type domain-containing protein</fullName>
    </recommendedName>
</protein>
<dbReference type="PANTHER" id="PTHR30055:SF234">
    <property type="entry name" value="HTH-TYPE TRANSCRIPTIONAL REGULATOR BETI"/>
    <property type="match status" value="1"/>
</dbReference>
<name>A0A7I7VZI1_9MYCO</name>
<accession>A0A7I7VZI1</accession>
<dbReference type="InterPro" id="IPR009057">
    <property type="entry name" value="Homeodomain-like_sf"/>
</dbReference>
<feature type="DNA-binding region" description="H-T-H motif" evidence="4">
    <location>
        <begin position="113"/>
        <end position="132"/>
    </location>
</feature>
<dbReference type="AlphaFoldDB" id="A0A7I7VZI1"/>
<dbReference type="PROSITE" id="PS50977">
    <property type="entry name" value="HTH_TETR_2"/>
    <property type="match status" value="1"/>
</dbReference>
<dbReference type="Gene3D" id="1.10.357.10">
    <property type="entry name" value="Tetracycline Repressor, domain 2"/>
    <property type="match status" value="1"/>
</dbReference>
<keyword evidence="5" id="KW-0812">Transmembrane</keyword>
<evidence type="ECO:0000259" key="6">
    <source>
        <dbReference type="PROSITE" id="PS50977"/>
    </source>
</evidence>
<keyword evidence="3" id="KW-0804">Transcription</keyword>
<dbReference type="Pfam" id="PF00440">
    <property type="entry name" value="TetR_N"/>
    <property type="match status" value="1"/>
</dbReference>
<organism evidence="7 8">
    <name type="scientific">Mycolicibacterium doricum</name>
    <dbReference type="NCBI Taxonomy" id="126673"/>
    <lineage>
        <taxon>Bacteria</taxon>
        <taxon>Bacillati</taxon>
        <taxon>Actinomycetota</taxon>
        <taxon>Actinomycetes</taxon>
        <taxon>Mycobacteriales</taxon>
        <taxon>Mycobacteriaceae</taxon>
        <taxon>Mycolicibacterium</taxon>
    </lineage>
</organism>
<evidence type="ECO:0000256" key="3">
    <source>
        <dbReference type="ARBA" id="ARBA00023163"/>
    </source>
</evidence>
<feature type="transmembrane region" description="Helical" evidence="5">
    <location>
        <begin position="12"/>
        <end position="37"/>
    </location>
</feature>
<evidence type="ECO:0000256" key="4">
    <source>
        <dbReference type="PROSITE-ProRule" id="PRU00335"/>
    </source>
</evidence>
<sequence length="287" mass="30772">MPVQPALAGNNLWVLHGVVRVLAAVGFVAAALAPAFVATAPCPKVTKPGEQAICAGWQDQLLFASGGTSIPTVSDLDGAPVLGLRERKKQRTRTTLINSAVELCDRQGFENTTVDQIAAVADVSPRTFSRYFATKEAVVLAAIDDIIEVVAVELRKQPPDISHLEAIFRSHITAFTRTKSAPPTGLTEQRLLASARIVTSSKALIHASTRFRLGAVNFALVERMGTGPDDRRLQLVAAVWGAIMMAALADFGPDIDRGTMTVDGIVSRIEMAYARFLDVTADVRQLV</sequence>
<keyword evidence="5" id="KW-0472">Membrane</keyword>
<keyword evidence="1" id="KW-0805">Transcription regulation</keyword>
<proteinExistence type="predicted"/>
<dbReference type="GO" id="GO:0000976">
    <property type="term" value="F:transcription cis-regulatory region binding"/>
    <property type="evidence" value="ECO:0007669"/>
    <property type="project" value="TreeGrafter"/>
</dbReference>